<dbReference type="CDD" id="cd05013">
    <property type="entry name" value="SIS_RpiR"/>
    <property type="match status" value="1"/>
</dbReference>
<reference evidence="6 7" key="1">
    <citation type="submission" date="2009-01" db="EMBL/GenBank/DDBJ databases">
        <authorList>
            <person name="Fulton L."/>
            <person name="Clifton S."/>
            <person name="Fulton B."/>
            <person name="Xu J."/>
            <person name="Minx P."/>
            <person name="Pepin K.H."/>
            <person name="Johnson M."/>
            <person name="Bhonagiri V."/>
            <person name="Nash W.E."/>
            <person name="Mardis E.R."/>
            <person name="Wilson R.K."/>
        </authorList>
    </citation>
    <scope>NUCLEOTIDE SEQUENCE [LARGE SCALE GENOMIC DNA]</scope>
    <source>
        <strain evidence="7">DSM 10507 / JCM 14656 / S5a33</strain>
    </source>
</reference>
<organism evidence="6 7">
    <name type="scientific">Blautia hydrogenotrophica (strain DSM 10507 / JCM 14656 / S5a33)</name>
    <name type="common">Ruminococcus hydrogenotrophicus</name>
    <dbReference type="NCBI Taxonomy" id="476272"/>
    <lineage>
        <taxon>Bacteria</taxon>
        <taxon>Bacillati</taxon>
        <taxon>Bacillota</taxon>
        <taxon>Clostridia</taxon>
        <taxon>Lachnospirales</taxon>
        <taxon>Lachnospiraceae</taxon>
        <taxon>Blautia</taxon>
    </lineage>
</organism>
<evidence type="ECO:0000256" key="2">
    <source>
        <dbReference type="ARBA" id="ARBA00023125"/>
    </source>
</evidence>
<keyword evidence="7" id="KW-1185">Reference proteome</keyword>
<dbReference type="InterPro" id="IPR046348">
    <property type="entry name" value="SIS_dom_sf"/>
</dbReference>
<sequence length="280" mass="32286">MEHYEKSIIPLIESVYANLTPLEKTIADFFIHNREEMDFSSRNISQLLYVSEASLSRFSKKCGFKGYREFLFHYRQTFSSSDEPAADDQTKLVLNTYQELLNKTYSLVDIPQMERILKILTTKKRIYVYGRGSSGLAADEMRFRFMRIGLNIVSITDHEMMRMNTVVISNDCAVIGISVSGQTEAVINSLRESKKQGAATILMTSCKEREFQKFCDEVLLFAVKEHLENGKAISPQFPILVMLDLLYSRFLQSDKFRREALHEYTLNVITPVPKDKNGLR</sequence>
<dbReference type="eggNOG" id="COG1737">
    <property type="taxonomic scope" value="Bacteria"/>
</dbReference>
<dbReference type="InterPro" id="IPR000281">
    <property type="entry name" value="HTH_RpiR"/>
</dbReference>
<protein>
    <recommendedName>
        <fullName evidence="8">MurPQ operon repressor</fullName>
    </recommendedName>
</protein>
<feature type="domain" description="SIS" evidence="5">
    <location>
        <begin position="116"/>
        <end position="256"/>
    </location>
</feature>
<dbReference type="PATRIC" id="fig|476272.21.peg.512"/>
<dbReference type="PANTHER" id="PTHR30514:SF21">
    <property type="entry name" value="RPIR-FAMILY TRANSCRIPTIONAL REGULATOR"/>
    <property type="match status" value="1"/>
</dbReference>
<evidence type="ECO:0008006" key="8">
    <source>
        <dbReference type="Google" id="ProtNLM"/>
    </source>
</evidence>
<dbReference type="InterPro" id="IPR001347">
    <property type="entry name" value="SIS_dom"/>
</dbReference>
<feature type="domain" description="HTH rpiR-type" evidence="4">
    <location>
        <begin position="6"/>
        <end position="81"/>
    </location>
</feature>
<proteinExistence type="predicted"/>
<reference evidence="6 7" key="2">
    <citation type="submission" date="2009-02" db="EMBL/GenBank/DDBJ databases">
        <title>Draft genome sequence of Blautia hydrogenotrophica DSM 10507 (Ruminococcus hydrogenotrophicus DSM 10507).</title>
        <authorList>
            <person name="Sudarsanam P."/>
            <person name="Ley R."/>
            <person name="Guruge J."/>
            <person name="Turnbaugh P.J."/>
            <person name="Mahowald M."/>
            <person name="Liep D."/>
            <person name="Gordon J."/>
        </authorList>
    </citation>
    <scope>NUCLEOTIDE SEQUENCE [LARGE SCALE GENOMIC DNA]</scope>
    <source>
        <strain evidence="7">DSM 10507 / JCM 14656 / S5a33</strain>
    </source>
</reference>
<dbReference type="InterPro" id="IPR035472">
    <property type="entry name" value="RpiR-like_SIS"/>
</dbReference>
<dbReference type="GeneID" id="86823142"/>
<dbReference type="PROSITE" id="PS51071">
    <property type="entry name" value="HTH_RPIR"/>
    <property type="match status" value="1"/>
</dbReference>
<evidence type="ECO:0000259" key="5">
    <source>
        <dbReference type="PROSITE" id="PS51464"/>
    </source>
</evidence>
<dbReference type="InterPro" id="IPR047640">
    <property type="entry name" value="RpiR-like"/>
</dbReference>
<dbReference type="Gene3D" id="3.40.50.10490">
    <property type="entry name" value="Glucose-6-phosphate isomerase like protein, domain 1"/>
    <property type="match status" value="1"/>
</dbReference>
<dbReference type="PROSITE" id="PS51464">
    <property type="entry name" value="SIS"/>
    <property type="match status" value="1"/>
</dbReference>
<dbReference type="InterPro" id="IPR036388">
    <property type="entry name" value="WH-like_DNA-bd_sf"/>
</dbReference>
<dbReference type="AlphaFoldDB" id="C0CSG1"/>
<dbReference type="Pfam" id="PF01418">
    <property type="entry name" value="HTH_6"/>
    <property type="match status" value="1"/>
</dbReference>
<evidence type="ECO:0000313" key="6">
    <source>
        <dbReference type="EMBL" id="EEG47294.1"/>
    </source>
</evidence>
<dbReference type="EMBL" id="ACBZ01000207">
    <property type="protein sequence ID" value="EEG47294.1"/>
    <property type="molecule type" value="Genomic_DNA"/>
</dbReference>
<dbReference type="Pfam" id="PF01380">
    <property type="entry name" value="SIS"/>
    <property type="match status" value="1"/>
</dbReference>
<dbReference type="InterPro" id="IPR009057">
    <property type="entry name" value="Homeodomain-like_sf"/>
</dbReference>
<keyword evidence="3" id="KW-0804">Transcription</keyword>
<gene>
    <name evidence="6" type="ORF">RUMHYD_03828</name>
</gene>
<dbReference type="PANTHER" id="PTHR30514">
    <property type="entry name" value="GLUCOKINASE"/>
    <property type="match status" value="1"/>
</dbReference>
<name>C0CSG1_BLAHS</name>
<dbReference type="SUPFAM" id="SSF46689">
    <property type="entry name" value="Homeodomain-like"/>
    <property type="match status" value="1"/>
</dbReference>
<dbReference type="SUPFAM" id="SSF53697">
    <property type="entry name" value="SIS domain"/>
    <property type="match status" value="1"/>
</dbReference>
<evidence type="ECO:0000259" key="4">
    <source>
        <dbReference type="PROSITE" id="PS51071"/>
    </source>
</evidence>
<dbReference type="GO" id="GO:1901135">
    <property type="term" value="P:carbohydrate derivative metabolic process"/>
    <property type="evidence" value="ECO:0007669"/>
    <property type="project" value="InterPro"/>
</dbReference>
<dbReference type="RefSeq" id="WP_005952487.1">
    <property type="nucleotide sequence ID" value="NZ_CP136423.1"/>
</dbReference>
<dbReference type="Gene3D" id="1.10.10.10">
    <property type="entry name" value="Winged helix-like DNA-binding domain superfamily/Winged helix DNA-binding domain"/>
    <property type="match status" value="1"/>
</dbReference>
<keyword evidence="1" id="KW-0805">Transcription regulation</keyword>
<accession>C0CSG1</accession>
<dbReference type="Proteomes" id="UP000003100">
    <property type="component" value="Unassembled WGS sequence"/>
</dbReference>
<dbReference type="GO" id="GO:0003700">
    <property type="term" value="F:DNA-binding transcription factor activity"/>
    <property type="evidence" value="ECO:0007669"/>
    <property type="project" value="InterPro"/>
</dbReference>
<dbReference type="GO" id="GO:0097367">
    <property type="term" value="F:carbohydrate derivative binding"/>
    <property type="evidence" value="ECO:0007669"/>
    <property type="project" value="InterPro"/>
</dbReference>
<dbReference type="HOGENOM" id="CLU_055769_0_3_9"/>
<keyword evidence="2" id="KW-0238">DNA-binding</keyword>
<evidence type="ECO:0000256" key="1">
    <source>
        <dbReference type="ARBA" id="ARBA00023015"/>
    </source>
</evidence>
<evidence type="ECO:0000313" key="7">
    <source>
        <dbReference type="Proteomes" id="UP000003100"/>
    </source>
</evidence>
<dbReference type="GO" id="GO:0003677">
    <property type="term" value="F:DNA binding"/>
    <property type="evidence" value="ECO:0007669"/>
    <property type="project" value="UniProtKB-KW"/>
</dbReference>
<comment type="caution">
    <text evidence="6">The sequence shown here is derived from an EMBL/GenBank/DDBJ whole genome shotgun (WGS) entry which is preliminary data.</text>
</comment>
<evidence type="ECO:0000256" key="3">
    <source>
        <dbReference type="ARBA" id="ARBA00023163"/>
    </source>
</evidence>